<reference evidence="2 3" key="1">
    <citation type="journal article" date="2018" name="Nat. Ecol. Evol.">
        <title>Pezizomycetes genomes reveal the molecular basis of ectomycorrhizal truffle lifestyle.</title>
        <authorList>
            <person name="Murat C."/>
            <person name="Payen T."/>
            <person name="Noel B."/>
            <person name="Kuo A."/>
            <person name="Morin E."/>
            <person name="Chen J."/>
            <person name="Kohler A."/>
            <person name="Krizsan K."/>
            <person name="Balestrini R."/>
            <person name="Da Silva C."/>
            <person name="Montanini B."/>
            <person name="Hainaut M."/>
            <person name="Levati E."/>
            <person name="Barry K.W."/>
            <person name="Belfiori B."/>
            <person name="Cichocki N."/>
            <person name="Clum A."/>
            <person name="Dockter R.B."/>
            <person name="Fauchery L."/>
            <person name="Guy J."/>
            <person name="Iotti M."/>
            <person name="Le Tacon F."/>
            <person name="Lindquist E.A."/>
            <person name="Lipzen A."/>
            <person name="Malagnac F."/>
            <person name="Mello A."/>
            <person name="Molinier V."/>
            <person name="Miyauchi S."/>
            <person name="Poulain J."/>
            <person name="Riccioni C."/>
            <person name="Rubini A."/>
            <person name="Sitrit Y."/>
            <person name="Splivallo R."/>
            <person name="Traeger S."/>
            <person name="Wang M."/>
            <person name="Zifcakova L."/>
            <person name="Wipf D."/>
            <person name="Zambonelli A."/>
            <person name="Paolocci F."/>
            <person name="Nowrousian M."/>
            <person name="Ottonello S."/>
            <person name="Baldrian P."/>
            <person name="Spatafora J.W."/>
            <person name="Henrissat B."/>
            <person name="Nagy L.G."/>
            <person name="Aury J.M."/>
            <person name="Wincker P."/>
            <person name="Grigoriev I.V."/>
            <person name="Bonfante P."/>
            <person name="Martin F.M."/>
        </authorList>
    </citation>
    <scope>NUCLEOTIDE SEQUENCE [LARGE SCALE GENOMIC DNA]</scope>
    <source>
        <strain evidence="2 3">120613-1</strain>
    </source>
</reference>
<dbReference type="EMBL" id="ML120366">
    <property type="protein sequence ID" value="RPB02818.1"/>
    <property type="molecule type" value="Genomic_DNA"/>
</dbReference>
<sequence>MDQPNFEEQLALVPNPPITNIPQLAEMQQALDQVVQTSQGHGQRLHLIEQRLEQQGQQLDQIRQDISRMDHNNFARLLNSSVTRADTPLEILHDVGNQPVEGFPATGAALAALNENQIDNLLEQLDLPRNGSVSDRRRRFFRYIGFISFLV</sequence>
<dbReference type="OrthoDB" id="5413892at2759"/>
<feature type="coiled-coil region" evidence="1">
    <location>
        <begin position="45"/>
        <end position="72"/>
    </location>
</feature>
<organism evidence="2 3">
    <name type="scientific">Choiromyces venosus 120613-1</name>
    <dbReference type="NCBI Taxonomy" id="1336337"/>
    <lineage>
        <taxon>Eukaryota</taxon>
        <taxon>Fungi</taxon>
        <taxon>Dikarya</taxon>
        <taxon>Ascomycota</taxon>
        <taxon>Pezizomycotina</taxon>
        <taxon>Pezizomycetes</taxon>
        <taxon>Pezizales</taxon>
        <taxon>Tuberaceae</taxon>
        <taxon>Choiromyces</taxon>
    </lineage>
</organism>
<keyword evidence="3" id="KW-1185">Reference proteome</keyword>
<keyword evidence="1" id="KW-0175">Coiled coil</keyword>
<accession>A0A3N4JZZ4</accession>
<name>A0A3N4JZZ4_9PEZI</name>
<proteinExistence type="predicted"/>
<dbReference type="Proteomes" id="UP000276215">
    <property type="component" value="Unassembled WGS sequence"/>
</dbReference>
<evidence type="ECO:0000256" key="1">
    <source>
        <dbReference type="SAM" id="Coils"/>
    </source>
</evidence>
<dbReference type="AlphaFoldDB" id="A0A3N4JZZ4"/>
<evidence type="ECO:0000313" key="2">
    <source>
        <dbReference type="EMBL" id="RPB02818.1"/>
    </source>
</evidence>
<dbReference type="STRING" id="1336337.A0A3N4JZZ4"/>
<protein>
    <submittedName>
        <fullName evidence="2">Uncharacterized protein</fullName>
    </submittedName>
</protein>
<evidence type="ECO:0000313" key="3">
    <source>
        <dbReference type="Proteomes" id="UP000276215"/>
    </source>
</evidence>
<gene>
    <name evidence="2" type="ORF">L873DRAFT_1841635</name>
</gene>